<dbReference type="EMBL" id="LFJN01000032">
    <property type="protein sequence ID" value="KPI36346.1"/>
    <property type="molecule type" value="Genomic_DNA"/>
</dbReference>
<dbReference type="RefSeq" id="XP_017996309.1">
    <property type="nucleotide sequence ID" value="XM_018147708.1"/>
</dbReference>
<evidence type="ECO:0000256" key="3">
    <source>
        <dbReference type="ARBA" id="ARBA00022516"/>
    </source>
</evidence>
<keyword evidence="8 12" id="KW-0443">Lipid metabolism</keyword>
<dbReference type="Pfam" id="PF01151">
    <property type="entry name" value="ELO"/>
    <property type="match status" value="1"/>
</dbReference>
<reference evidence="13 14" key="1">
    <citation type="submission" date="2015-06" db="EMBL/GenBank/DDBJ databases">
        <title>Draft genome of the ant-associated black yeast Phialophora attae CBS 131958.</title>
        <authorList>
            <person name="Moreno L.F."/>
            <person name="Stielow B.J."/>
            <person name="de Hoog S."/>
            <person name="Vicente V.A."/>
            <person name="Weiss V.A."/>
            <person name="de Vries M."/>
            <person name="Cruz L.M."/>
            <person name="Souza E.M."/>
        </authorList>
    </citation>
    <scope>NUCLEOTIDE SEQUENCE [LARGE SCALE GENOMIC DNA]</scope>
    <source>
        <strain evidence="13 14">CBS 131958</strain>
    </source>
</reference>
<sequence length="329" mass="37243">MISSTPIWQLTDAVVSKVTGSPLISYDFAVGRTPFSTLSSVTAALVTYYLVIFGGREIMKHREPFKLRTWTKIHNVALTGVSGLLLALTVEQLLPQLWSQGLTYNICGHGGWTAPLEVLYLLNYLTKYIEFVDTVLLMLKKKPLTFLHTYHHGATAFLCYAQLLGATPVSWVPITINLFVHCLMYNYFYLTSCGRKVWYKRYITMIQIVQFVIDLGFIYWVSYNFFATQYFEDSAPLMQNQCAANTREIVGAMTEDKVRKHEFAAFTGLVCLTSYLFLFIAFYFATYKKPASNKICGAGQSNALRVKAHVEPMVAEITQKVMSVARPLA</sequence>
<keyword evidence="3 12" id="KW-0444">Lipid biosynthesis</keyword>
<evidence type="ECO:0000256" key="5">
    <source>
        <dbReference type="ARBA" id="ARBA00022692"/>
    </source>
</evidence>
<feature type="transmembrane region" description="Helical" evidence="12">
    <location>
        <begin position="202"/>
        <end position="221"/>
    </location>
</feature>
<dbReference type="GO" id="GO:0042761">
    <property type="term" value="P:very long-chain fatty acid biosynthetic process"/>
    <property type="evidence" value="ECO:0007669"/>
    <property type="project" value="TreeGrafter"/>
</dbReference>
<dbReference type="GO" id="GO:0019367">
    <property type="term" value="P:fatty acid elongation, saturated fatty acid"/>
    <property type="evidence" value="ECO:0007669"/>
    <property type="project" value="TreeGrafter"/>
</dbReference>
<protein>
    <recommendedName>
        <fullName evidence="12">Elongation of fatty acids protein</fullName>
        <ecNumber evidence="12">2.3.1.-</ecNumber>
    </recommendedName>
</protein>
<feature type="transmembrane region" description="Helical" evidence="12">
    <location>
        <begin position="76"/>
        <end position="98"/>
    </location>
</feature>
<gene>
    <name evidence="13" type="ORF">AB675_7348</name>
</gene>
<dbReference type="GO" id="GO:0034625">
    <property type="term" value="P:fatty acid elongation, monounsaturated fatty acid"/>
    <property type="evidence" value="ECO:0007669"/>
    <property type="project" value="TreeGrafter"/>
</dbReference>
<keyword evidence="4 12" id="KW-0808">Transferase</keyword>
<dbReference type="GO" id="GO:0009922">
    <property type="term" value="F:fatty acid elongase activity"/>
    <property type="evidence" value="ECO:0007669"/>
    <property type="project" value="UniProtKB-EC"/>
</dbReference>
<name>A0A0N1H5L4_9EURO</name>
<keyword evidence="9 12" id="KW-0472">Membrane</keyword>
<dbReference type="InterPro" id="IPR002076">
    <property type="entry name" value="ELO_fam"/>
</dbReference>
<dbReference type="PANTHER" id="PTHR11157:SF134">
    <property type="entry name" value="ELONGATION OF FATTY ACIDS PROTEIN 1-RELATED"/>
    <property type="match status" value="1"/>
</dbReference>
<evidence type="ECO:0000256" key="10">
    <source>
        <dbReference type="ARBA" id="ARBA00023160"/>
    </source>
</evidence>
<dbReference type="PROSITE" id="PS01188">
    <property type="entry name" value="ELO"/>
    <property type="match status" value="1"/>
</dbReference>
<dbReference type="GO" id="GO:0030148">
    <property type="term" value="P:sphingolipid biosynthetic process"/>
    <property type="evidence" value="ECO:0007669"/>
    <property type="project" value="TreeGrafter"/>
</dbReference>
<dbReference type="EC" id="2.3.1.-" evidence="12"/>
<evidence type="ECO:0000256" key="7">
    <source>
        <dbReference type="ARBA" id="ARBA00022989"/>
    </source>
</evidence>
<evidence type="ECO:0000256" key="1">
    <source>
        <dbReference type="ARBA" id="ARBA00004141"/>
    </source>
</evidence>
<keyword evidence="7 12" id="KW-1133">Transmembrane helix</keyword>
<comment type="similarity">
    <text evidence="2 12">Belongs to the ELO family.</text>
</comment>
<evidence type="ECO:0000256" key="4">
    <source>
        <dbReference type="ARBA" id="ARBA00022679"/>
    </source>
</evidence>
<evidence type="ECO:0000256" key="9">
    <source>
        <dbReference type="ARBA" id="ARBA00023136"/>
    </source>
</evidence>
<evidence type="ECO:0000256" key="12">
    <source>
        <dbReference type="RuleBase" id="RU361115"/>
    </source>
</evidence>
<accession>A0A0N1H5L4</accession>
<comment type="caution">
    <text evidence="13">The sequence shown here is derived from an EMBL/GenBank/DDBJ whole genome shotgun (WGS) entry which is preliminary data.</text>
</comment>
<dbReference type="STRING" id="1664694.A0A0N1H5L4"/>
<feature type="transmembrane region" description="Helical" evidence="12">
    <location>
        <begin position="35"/>
        <end position="55"/>
    </location>
</feature>
<evidence type="ECO:0000256" key="6">
    <source>
        <dbReference type="ARBA" id="ARBA00022832"/>
    </source>
</evidence>
<dbReference type="InterPro" id="IPR030457">
    <property type="entry name" value="ELO_CS"/>
</dbReference>
<dbReference type="OrthoDB" id="434092at2759"/>
<dbReference type="GO" id="GO:0034626">
    <property type="term" value="P:fatty acid elongation, polyunsaturated fatty acid"/>
    <property type="evidence" value="ECO:0007669"/>
    <property type="project" value="TreeGrafter"/>
</dbReference>
<evidence type="ECO:0000256" key="8">
    <source>
        <dbReference type="ARBA" id="ARBA00023098"/>
    </source>
</evidence>
<comment type="subcellular location">
    <subcellularLocation>
        <location evidence="1">Membrane</location>
        <topology evidence="1">Multi-pass membrane protein</topology>
    </subcellularLocation>
</comment>
<dbReference type="AlphaFoldDB" id="A0A0N1H5L4"/>
<evidence type="ECO:0000313" key="14">
    <source>
        <dbReference type="Proteomes" id="UP000038010"/>
    </source>
</evidence>
<keyword evidence="5 12" id="KW-0812">Transmembrane</keyword>
<evidence type="ECO:0000313" key="13">
    <source>
        <dbReference type="EMBL" id="KPI36346.1"/>
    </source>
</evidence>
<dbReference type="Proteomes" id="UP000038010">
    <property type="component" value="Unassembled WGS sequence"/>
</dbReference>
<keyword evidence="6 12" id="KW-0276">Fatty acid metabolism</keyword>
<dbReference type="GO" id="GO:0005789">
    <property type="term" value="C:endoplasmic reticulum membrane"/>
    <property type="evidence" value="ECO:0007669"/>
    <property type="project" value="TreeGrafter"/>
</dbReference>
<keyword evidence="14" id="KW-1185">Reference proteome</keyword>
<evidence type="ECO:0000256" key="11">
    <source>
        <dbReference type="ARBA" id="ARBA00047375"/>
    </source>
</evidence>
<dbReference type="GeneID" id="28739588"/>
<keyword evidence="10 12" id="KW-0275">Fatty acid biosynthesis</keyword>
<proteinExistence type="inferred from homology"/>
<comment type="catalytic activity">
    <reaction evidence="12">
        <text>an acyl-CoA + malonyl-CoA + H(+) = a 3-oxoacyl-CoA + CO2 + CoA</text>
        <dbReference type="Rhea" id="RHEA:50252"/>
        <dbReference type="ChEBI" id="CHEBI:15378"/>
        <dbReference type="ChEBI" id="CHEBI:16526"/>
        <dbReference type="ChEBI" id="CHEBI:57287"/>
        <dbReference type="ChEBI" id="CHEBI:57384"/>
        <dbReference type="ChEBI" id="CHEBI:58342"/>
        <dbReference type="ChEBI" id="CHEBI:90726"/>
    </reaction>
    <physiologicalReaction direction="left-to-right" evidence="12">
        <dbReference type="Rhea" id="RHEA:50253"/>
    </physiologicalReaction>
</comment>
<feature type="transmembrane region" description="Helical" evidence="12">
    <location>
        <begin position="263"/>
        <end position="285"/>
    </location>
</feature>
<evidence type="ECO:0000256" key="2">
    <source>
        <dbReference type="ARBA" id="ARBA00007263"/>
    </source>
</evidence>
<dbReference type="VEuPathDB" id="FungiDB:AB675_7348"/>
<comment type="catalytic activity">
    <reaction evidence="11">
        <text>a very-long-chain acyl-CoA + malonyl-CoA + H(+) = a very-long-chain 3-oxoacyl-CoA + CO2 + CoA</text>
        <dbReference type="Rhea" id="RHEA:32727"/>
        <dbReference type="ChEBI" id="CHEBI:15378"/>
        <dbReference type="ChEBI" id="CHEBI:16526"/>
        <dbReference type="ChEBI" id="CHEBI:57287"/>
        <dbReference type="ChEBI" id="CHEBI:57384"/>
        <dbReference type="ChEBI" id="CHEBI:90725"/>
        <dbReference type="ChEBI" id="CHEBI:90736"/>
        <dbReference type="EC" id="2.3.1.199"/>
    </reaction>
</comment>
<feature type="transmembrane region" description="Helical" evidence="12">
    <location>
        <begin position="171"/>
        <end position="190"/>
    </location>
</feature>
<organism evidence="13 14">
    <name type="scientific">Cyphellophora attinorum</name>
    <dbReference type="NCBI Taxonomy" id="1664694"/>
    <lineage>
        <taxon>Eukaryota</taxon>
        <taxon>Fungi</taxon>
        <taxon>Dikarya</taxon>
        <taxon>Ascomycota</taxon>
        <taxon>Pezizomycotina</taxon>
        <taxon>Eurotiomycetes</taxon>
        <taxon>Chaetothyriomycetidae</taxon>
        <taxon>Chaetothyriales</taxon>
        <taxon>Cyphellophoraceae</taxon>
        <taxon>Cyphellophora</taxon>
    </lineage>
</organism>
<dbReference type="PANTHER" id="PTHR11157">
    <property type="entry name" value="FATTY ACID ACYL TRANSFERASE-RELATED"/>
    <property type="match status" value="1"/>
</dbReference>